<dbReference type="WBParaSite" id="ES5_v2.g16570.t1">
    <property type="protein sequence ID" value="ES5_v2.g16570.t1"/>
    <property type="gene ID" value="ES5_v2.g16570"/>
</dbReference>
<accession>A0AC34FGQ1</accession>
<reference evidence="2" key="1">
    <citation type="submission" date="2022-11" db="UniProtKB">
        <authorList>
            <consortium name="WormBaseParasite"/>
        </authorList>
    </citation>
    <scope>IDENTIFICATION</scope>
</reference>
<dbReference type="Proteomes" id="UP000887579">
    <property type="component" value="Unplaced"/>
</dbReference>
<organism evidence="1 2">
    <name type="scientific">Panagrolaimus sp. ES5</name>
    <dbReference type="NCBI Taxonomy" id="591445"/>
    <lineage>
        <taxon>Eukaryota</taxon>
        <taxon>Metazoa</taxon>
        <taxon>Ecdysozoa</taxon>
        <taxon>Nematoda</taxon>
        <taxon>Chromadorea</taxon>
        <taxon>Rhabditida</taxon>
        <taxon>Tylenchina</taxon>
        <taxon>Panagrolaimomorpha</taxon>
        <taxon>Panagrolaimoidea</taxon>
        <taxon>Panagrolaimidae</taxon>
        <taxon>Panagrolaimus</taxon>
    </lineage>
</organism>
<name>A0AC34FGQ1_9BILA</name>
<protein>
    <submittedName>
        <fullName evidence="2">Uncharacterized protein</fullName>
    </submittedName>
</protein>
<evidence type="ECO:0000313" key="2">
    <source>
        <dbReference type="WBParaSite" id="ES5_v2.g16570.t1"/>
    </source>
</evidence>
<proteinExistence type="predicted"/>
<sequence>MKLTDEELGKMNSILESITAGANTELTANEAADF</sequence>
<evidence type="ECO:0000313" key="1">
    <source>
        <dbReference type="Proteomes" id="UP000887579"/>
    </source>
</evidence>